<name>A0ABD1ZX76_VESSQ</name>
<protein>
    <submittedName>
        <fullName evidence="1">Uncharacterized protein</fullName>
    </submittedName>
</protein>
<evidence type="ECO:0000313" key="1">
    <source>
        <dbReference type="EMBL" id="KAL2712965.1"/>
    </source>
</evidence>
<sequence>MEKKQYYEITVFLIDRKTFISTFFNSFPAICLPWLKNLFTNRSINHKRQRDGIEKKREVRFGKS</sequence>
<dbReference type="EMBL" id="JAUDFV010000164">
    <property type="protein sequence ID" value="KAL2712965.1"/>
    <property type="molecule type" value="Genomic_DNA"/>
</dbReference>
<keyword evidence="2" id="KW-1185">Reference proteome</keyword>
<comment type="caution">
    <text evidence="1">The sequence shown here is derived from an EMBL/GenBank/DDBJ whole genome shotgun (WGS) entry which is preliminary data.</text>
</comment>
<evidence type="ECO:0000313" key="2">
    <source>
        <dbReference type="Proteomes" id="UP001607302"/>
    </source>
</evidence>
<dbReference type="AlphaFoldDB" id="A0ABD1ZX76"/>
<proteinExistence type="predicted"/>
<gene>
    <name evidence="1" type="ORF">V1478_017556</name>
</gene>
<dbReference type="Proteomes" id="UP001607302">
    <property type="component" value="Unassembled WGS sequence"/>
</dbReference>
<organism evidence="1 2">
    <name type="scientific">Vespula squamosa</name>
    <name type="common">Southern yellow jacket</name>
    <name type="synonym">Wasp</name>
    <dbReference type="NCBI Taxonomy" id="30214"/>
    <lineage>
        <taxon>Eukaryota</taxon>
        <taxon>Metazoa</taxon>
        <taxon>Ecdysozoa</taxon>
        <taxon>Arthropoda</taxon>
        <taxon>Hexapoda</taxon>
        <taxon>Insecta</taxon>
        <taxon>Pterygota</taxon>
        <taxon>Neoptera</taxon>
        <taxon>Endopterygota</taxon>
        <taxon>Hymenoptera</taxon>
        <taxon>Apocrita</taxon>
        <taxon>Aculeata</taxon>
        <taxon>Vespoidea</taxon>
        <taxon>Vespidae</taxon>
        <taxon>Vespinae</taxon>
        <taxon>Vespula</taxon>
    </lineage>
</organism>
<reference evidence="1 2" key="1">
    <citation type="journal article" date="2024" name="Ann. Entomol. Soc. Am.">
        <title>Genomic analyses of the southern and eastern yellowjacket wasps (Hymenoptera: Vespidae) reveal evolutionary signatures of social life.</title>
        <authorList>
            <person name="Catto M.A."/>
            <person name="Caine P.B."/>
            <person name="Orr S.E."/>
            <person name="Hunt B.G."/>
            <person name="Goodisman M.A.D."/>
        </authorList>
    </citation>
    <scope>NUCLEOTIDE SEQUENCE [LARGE SCALE GENOMIC DNA]</scope>
    <source>
        <strain evidence="1">233</strain>
        <tissue evidence="1">Head and thorax</tissue>
    </source>
</reference>
<accession>A0ABD1ZX76</accession>